<evidence type="ECO:0000256" key="2">
    <source>
        <dbReference type="ARBA" id="ARBA00010663"/>
    </source>
</evidence>
<dbReference type="SUPFAM" id="SSF81321">
    <property type="entry name" value="Family A G protein-coupled receptor-like"/>
    <property type="match status" value="1"/>
</dbReference>
<organism evidence="13 14">
    <name type="scientific">Neotoma lepida</name>
    <name type="common">Desert woodrat</name>
    <dbReference type="NCBI Taxonomy" id="56216"/>
    <lineage>
        <taxon>Eukaryota</taxon>
        <taxon>Metazoa</taxon>
        <taxon>Chordata</taxon>
        <taxon>Craniata</taxon>
        <taxon>Vertebrata</taxon>
        <taxon>Euteleostomi</taxon>
        <taxon>Mammalia</taxon>
        <taxon>Eutheria</taxon>
        <taxon>Euarchontoglires</taxon>
        <taxon>Glires</taxon>
        <taxon>Rodentia</taxon>
        <taxon>Myomorpha</taxon>
        <taxon>Muroidea</taxon>
        <taxon>Cricetidae</taxon>
        <taxon>Neotominae</taxon>
        <taxon>Neotoma</taxon>
    </lineage>
</organism>
<keyword evidence="3" id="KW-1003">Cell membrane</keyword>
<evidence type="ECO:0000256" key="8">
    <source>
        <dbReference type="ARBA" id="ARBA00023040"/>
    </source>
</evidence>
<evidence type="ECO:0000256" key="1">
    <source>
        <dbReference type="ARBA" id="ARBA00004651"/>
    </source>
</evidence>
<dbReference type="GO" id="GO:0005886">
    <property type="term" value="C:plasma membrane"/>
    <property type="evidence" value="ECO:0007669"/>
    <property type="project" value="UniProtKB-SubCell"/>
</dbReference>
<reference evidence="13 14" key="1">
    <citation type="submission" date="2016-06" db="EMBL/GenBank/DDBJ databases">
        <title>The Draft Genome Sequence and Annotation of the Desert Woodrat Neotoma lepida.</title>
        <authorList>
            <person name="Campbell M."/>
            <person name="Oakeson K.F."/>
            <person name="Yandell M."/>
            <person name="Halpert J.R."/>
            <person name="Dearing D."/>
        </authorList>
    </citation>
    <scope>NUCLEOTIDE SEQUENCE [LARGE SCALE GENOMIC DNA]</scope>
    <source>
        <strain evidence="13">417</strain>
        <tissue evidence="13">Liver</tissue>
    </source>
</reference>
<dbReference type="AlphaFoldDB" id="A0A1A6GWZ9"/>
<evidence type="ECO:0000256" key="7">
    <source>
        <dbReference type="ARBA" id="ARBA00022989"/>
    </source>
</evidence>
<dbReference type="GO" id="GO:0004930">
    <property type="term" value="F:G protein-coupled receptor activity"/>
    <property type="evidence" value="ECO:0007669"/>
    <property type="project" value="UniProtKB-KW"/>
</dbReference>
<dbReference type="Proteomes" id="UP000092124">
    <property type="component" value="Unassembled WGS sequence"/>
</dbReference>
<keyword evidence="6" id="KW-0552">Olfaction</keyword>
<protein>
    <recommendedName>
        <fullName evidence="15">G-protein coupled receptors family 1 profile domain-containing protein</fullName>
    </recommendedName>
</protein>
<feature type="compositionally biased region" description="Basic and acidic residues" evidence="12">
    <location>
        <begin position="17"/>
        <end position="30"/>
    </location>
</feature>
<dbReference type="Gene3D" id="1.20.1070.10">
    <property type="entry name" value="Rhodopsin 7-helix transmembrane proteins"/>
    <property type="match status" value="1"/>
</dbReference>
<keyword evidence="7" id="KW-1133">Transmembrane helix</keyword>
<evidence type="ECO:0000256" key="12">
    <source>
        <dbReference type="SAM" id="MobiDB-lite"/>
    </source>
</evidence>
<feature type="region of interest" description="Disordered" evidence="12">
    <location>
        <begin position="1"/>
        <end position="57"/>
    </location>
</feature>
<feature type="compositionally biased region" description="Polar residues" evidence="12">
    <location>
        <begin position="1"/>
        <end position="14"/>
    </location>
</feature>
<evidence type="ECO:0000256" key="5">
    <source>
        <dbReference type="ARBA" id="ARBA00022692"/>
    </source>
</evidence>
<dbReference type="InterPro" id="IPR000276">
    <property type="entry name" value="GPCR_Rhodpsn"/>
</dbReference>
<keyword evidence="5" id="KW-0812">Transmembrane</keyword>
<evidence type="ECO:0000313" key="13">
    <source>
        <dbReference type="EMBL" id="OBS70696.1"/>
    </source>
</evidence>
<proteinExistence type="inferred from homology"/>
<dbReference type="Pfam" id="PF00001">
    <property type="entry name" value="7tm_1"/>
    <property type="match status" value="1"/>
</dbReference>
<evidence type="ECO:0008006" key="15">
    <source>
        <dbReference type="Google" id="ProtNLM"/>
    </source>
</evidence>
<keyword evidence="4" id="KW-0716">Sensory transduction</keyword>
<keyword evidence="9" id="KW-0472">Membrane</keyword>
<evidence type="ECO:0000256" key="9">
    <source>
        <dbReference type="ARBA" id="ARBA00023136"/>
    </source>
</evidence>
<accession>A0A1A6GWZ9</accession>
<comment type="caution">
    <text evidence="13">The sequence shown here is derived from an EMBL/GenBank/DDBJ whole genome shotgun (WGS) entry which is preliminary data.</text>
</comment>
<dbReference type="FunFam" id="1.10.1220.70:FF:000001">
    <property type="entry name" value="Olfactory receptor"/>
    <property type="match status" value="1"/>
</dbReference>
<evidence type="ECO:0000256" key="10">
    <source>
        <dbReference type="ARBA" id="ARBA00023170"/>
    </source>
</evidence>
<keyword evidence="8" id="KW-0297">G-protein coupled receptor</keyword>
<evidence type="ECO:0000256" key="3">
    <source>
        <dbReference type="ARBA" id="ARBA00022475"/>
    </source>
</evidence>
<dbReference type="OrthoDB" id="5960986at2759"/>
<dbReference type="GO" id="GO:0007608">
    <property type="term" value="P:sensory perception of smell"/>
    <property type="evidence" value="ECO:0007669"/>
    <property type="project" value="UniProtKB-KW"/>
</dbReference>
<evidence type="ECO:0000256" key="6">
    <source>
        <dbReference type="ARBA" id="ARBA00022725"/>
    </source>
</evidence>
<evidence type="ECO:0000256" key="11">
    <source>
        <dbReference type="ARBA" id="ARBA00023224"/>
    </source>
</evidence>
<comment type="similarity">
    <text evidence="2">Belongs to the G-protein coupled receptor 1 family.</text>
</comment>
<dbReference type="InterPro" id="IPR050516">
    <property type="entry name" value="Olfactory_GPCR"/>
</dbReference>
<dbReference type="STRING" id="56216.A0A1A6GWZ9"/>
<evidence type="ECO:0000256" key="4">
    <source>
        <dbReference type="ARBA" id="ARBA00022606"/>
    </source>
</evidence>
<keyword evidence="11" id="KW-0807">Transducer</keyword>
<keyword evidence="14" id="KW-1185">Reference proteome</keyword>
<dbReference type="Gene3D" id="1.10.1220.70">
    <property type="match status" value="1"/>
</dbReference>
<dbReference type="EMBL" id="LZPO01066281">
    <property type="protein sequence ID" value="OBS70696.1"/>
    <property type="molecule type" value="Genomic_DNA"/>
</dbReference>
<dbReference type="PROSITE" id="PS00237">
    <property type="entry name" value="G_PROTEIN_RECEP_F1_1"/>
    <property type="match status" value="1"/>
</dbReference>
<sequence>MDAITLSDTNSQTPKLKKMDNSKATEDHPPSQDTLATSEAPFPTPENSNAHQGWADSLQPQPSELFQAAQGVQDTSRAELFYAARALASSEVAILTVMSYDRYIAICRPLQYETIMDPRFEFLRPPSDSLSAMDITFSIFYTVIPPTLNPAIYSLRNEAMKAALKKVLSREEFSQRMTYIKSTKKIEYDIDGTGNMSGLAVHLSSRNFWARMS</sequence>
<keyword evidence="10" id="KW-0675">Receptor</keyword>
<comment type="subcellular location">
    <subcellularLocation>
        <location evidence="1">Cell membrane</location>
        <topology evidence="1">Multi-pass membrane protein</topology>
    </subcellularLocation>
</comment>
<gene>
    <name evidence="13" type="ORF">A6R68_00759</name>
</gene>
<evidence type="ECO:0000313" key="14">
    <source>
        <dbReference type="Proteomes" id="UP000092124"/>
    </source>
</evidence>
<name>A0A1A6GWZ9_NEOLE</name>
<dbReference type="PANTHER" id="PTHR26452">
    <property type="entry name" value="OLFACTORY RECEPTOR"/>
    <property type="match status" value="1"/>
</dbReference>